<dbReference type="Proteomes" id="UP000076761">
    <property type="component" value="Unassembled WGS sequence"/>
</dbReference>
<dbReference type="InParanoid" id="A0A165UFX5"/>
<evidence type="ECO:0000313" key="4">
    <source>
        <dbReference type="Proteomes" id="UP000076761"/>
    </source>
</evidence>
<accession>A0A165UFX5</accession>
<sequence length="376" mass="41362">MNFLTEEPEPLSPASRILSPPPSYTPETPEMRRHGQYSEEDYQAMTDLVQRAREPSLNYGPRRPGERSSVIIRSPTTGGRVPRHLPSPPAPTNPLPSPPMEPVHSYVDERLEVGPSHPRVRPASETSSHSSNGYSPSQYNRRYSGGVSPLGLTPPETSPIPPAQPAPTVRRQTTEPTRYSFSQLSWNSMVVAPVGATGPERVQEALYNISVSLNCFLPGTAFTTTIRRGGTPEGDFVAEIELGNPDHANRKERGGTVRVGNTKVWLNKALKKGAGNHKTSAFSWKSPWSWEFPGNTQLLWNCSDQLKKCHRVNYTGGRDITPLVATFNPPHTDDKDVVVVSSPAILEVAGVSDQETMDHIVLSVLLLERKRLLPSS</sequence>
<dbReference type="EMBL" id="KV425559">
    <property type="protein sequence ID" value="KZT28093.1"/>
    <property type="molecule type" value="Genomic_DNA"/>
</dbReference>
<feature type="domain" description="DUF6593" evidence="2">
    <location>
        <begin position="205"/>
        <end position="371"/>
    </location>
</feature>
<dbReference type="Pfam" id="PF20236">
    <property type="entry name" value="DUF6593"/>
    <property type="match status" value="1"/>
</dbReference>
<proteinExistence type="predicted"/>
<gene>
    <name evidence="3" type="ORF">NEOLEDRAFT_1176247</name>
</gene>
<evidence type="ECO:0000259" key="2">
    <source>
        <dbReference type="Pfam" id="PF20236"/>
    </source>
</evidence>
<evidence type="ECO:0000313" key="3">
    <source>
        <dbReference type="EMBL" id="KZT28093.1"/>
    </source>
</evidence>
<reference evidence="3 4" key="1">
    <citation type="journal article" date="2016" name="Mol. Biol. Evol.">
        <title>Comparative Genomics of Early-Diverging Mushroom-Forming Fungi Provides Insights into the Origins of Lignocellulose Decay Capabilities.</title>
        <authorList>
            <person name="Nagy L.G."/>
            <person name="Riley R."/>
            <person name="Tritt A."/>
            <person name="Adam C."/>
            <person name="Daum C."/>
            <person name="Floudas D."/>
            <person name="Sun H."/>
            <person name="Yadav J.S."/>
            <person name="Pangilinan J."/>
            <person name="Larsson K.H."/>
            <person name="Matsuura K."/>
            <person name="Barry K."/>
            <person name="Labutti K."/>
            <person name="Kuo R."/>
            <person name="Ohm R.A."/>
            <person name="Bhattacharya S.S."/>
            <person name="Shirouzu T."/>
            <person name="Yoshinaga Y."/>
            <person name="Martin F.M."/>
            <person name="Grigoriev I.V."/>
            <person name="Hibbett D.S."/>
        </authorList>
    </citation>
    <scope>NUCLEOTIDE SEQUENCE [LARGE SCALE GENOMIC DNA]</scope>
    <source>
        <strain evidence="3 4">HHB14362 ss-1</strain>
    </source>
</reference>
<protein>
    <recommendedName>
        <fullName evidence="2">DUF6593 domain-containing protein</fullName>
    </recommendedName>
</protein>
<feature type="region of interest" description="Disordered" evidence="1">
    <location>
        <begin position="1"/>
        <end position="180"/>
    </location>
</feature>
<dbReference type="InterPro" id="IPR046528">
    <property type="entry name" value="DUF6593"/>
</dbReference>
<evidence type="ECO:0000256" key="1">
    <source>
        <dbReference type="SAM" id="MobiDB-lite"/>
    </source>
</evidence>
<feature type="compositionally biased region" description="Pro residues" evidence="1">
    <location>
        <begin position="85"/>
        <end position="101"/>
    </location>
</feature>
<name>A0A165UFX5_9AGAM</name>
<organism evidence="3 4">
    <name type="scientific">Neolentinus lepideus HHB14362 ss-1</name>
    <dbReference type="NCBI Taxonomy" id="1314782"/>
    <lineage>
        <taxon>Eukaryota</taxon>
        <taxon>Fungi</taxon>
        <taxon>Dikarya</taxon>
        <taxon>Basidiomycota</taxon>
        <taxon>Agaricomycotina</taxon>
        <taxon>Agaricomycetes</taxon>
        <taxon>Gloeophyllales</taxon>
        <taxon>Gloeophyllaceae</taxon>
        <taxon>Neolentinus</taxon>
    </lineage>
</organism>
<feature type="compositionally biased region" description="Polar residues" evidence="1">
    <location>
        <begin position="124"/>
        <end position="141"/>
    </location>
</feature>
<dbReference type="AlphaFoldDB" id="A0A165UFX5"/>
<keyword evidence="4" id="KW-1185">Reference proteome</keyword>
<feature type="compositionally biased region" description="Pro residues" evidence="1">
    <location>
        <begin position="156"/>
        <end position="165"/>
    </location>
</feature>
<feature type="compositionally biased region" description="Polar residues" evidence="1">
    <location>
        <begin position="170"/>
        <end position="180"/>
    </location>
</feature>
<dbReference type="OrthoDB" id="3174721at2759"/>